<protein>
    <submittedName>
        <fullName evidence="1">Uncharacterized protein</fullName>
    </submittedName>
</protein>
<sequence>MIQIFLGNLHKINEDCSLIDLLCDVYSSEGFADHYQLKKMVYCTCLPNKLQDHNITDEQVALFTMSYKGGVNLNHIARDPVDLKLIVFVKNNDASVFLTCEAKLLQLSKELGLSHWCFKAAIHQLSENVGGVFDESEYKTEQMFDINGTDSFFHYSKNTRCAQCHDNCPTHKLPPSR</sequence>
<name>A0A0F3IMY3_9GAMM</name>
<reference evidence="1 2" key="2">
    <citation type="journal article" date="2016" name="Microb. Ecol.">
        <title>Genome Characteristics of a Novel Type I Methanotroph (Sn10-6) Isolated from a Flooded Indian Rice Field.</title>
        <authorList>
            <person name="Rahalkar M.C."/>
            <person name="Pandit P.S."/>
            <person name="Dhakephalkar P.K."/>
            <person name="Pore S."/>
            <person name="Arora P."/>
            <person name="Kapse N."/>
        </authorList>
    </citation>
    <scope>NUCLEOTIDE SEQUENCE [LARGE SCALE GENOMIC DNA]</scope>
    <source>
        <strain evidence="1 2">Sn10-6</strain>
    </source>
</reference>
<comment type="caution">
    <text evidence="1">The sequence shown here is derived from an EMBL/GenBank/DDBJ whole genome shotgun (WGS) entry which is preliminary data.</text>
</comment>
<dbReference type="EMBL" id="LAJX01000012">
    <property type="protein sequence ID" value="KJV07913.1"/>
    <property type="molecule type" value="Genomic_DNA"/>
</dbReference>
<reference evidence="2" key="1">
    <citation type="submission" date="2015-03" db="EMBL/GenBank/DDBJ databases">
        <title>Draft genome sequence of a novel methanotroph (Sn10-6) isolated from flooded ricefield rhizosphere in India.</title>
        <authorList>
            <person name="Pandit P.S."/>
            <person name="Pore S.D."/>
            <person name="Arora P."/>
            <person name="Kapse N.G."/>
            <person name="Dhakephalkar P.K."/>
            <person name="Rahalkar M.C."/>
        </authorList>
    </citation>
    <scope>NUCLEOTIDE SEQUENCE [LARGE SCALE GENOMIC DNA]</scope>
    <source>
        <strain evidence="2">Sn10-6</strain>
    </source>
</reference>
<dbReference type="OrthoDB" id="9256179at2"/>
<organism evidence="1 2">
    <name type="scientific">Methylocucumis oryzae</name>
    <dbReference type="NCBI Taxonomy" id="1632867"/>
    <lineage>
        <taxon>Bacteria</taxon>
        <taxon>Pseudomonadati</taxon>
        <taxon>Pseudomonadota</taxon>
        <taxon>Gammaproteobacteria</taxon>
        <taxon>Methylococcales</taxon>
        <taxon>Methylococcaceae</taxon>
        <taxon>Methylocucumis</taxon>
    </lineage>
</organism>
<dbReference type="AlphaFoldDB" id="A0A0F3IMY3"/>
<accession>A0A0F3IMY3</accession>
<dbReference type="Proteomes" id="UP000033684">
    <property type="component" value="Unassembled WGS sequence"/>
</dbReference>
<evidence type="ECO:0000313" key="2">
    <source>
        <dbReference type="Proteomes" id="UP000033684"/>
    </source>
</evidence>
<evidence type="ECO:0000313" key="1">
    <source>
        <dbReference type="EMBL" id="KJV07913.1"/>
    </source>
</evidence>
<dbReference type="RefSeq" id="WP_045777885.1">
    <property type="nucleotide sequence ID" value="NZ_LAJX01000012.1"/>
</dbReference>
<gene>
    <name evidence="1" type="ORF">VZ94_01545</name>
</gene>
<proteinExistence type="predicted"/>
<keyword evidence="2" id="KW-1185">Reference proteome</keyword>